<keyword evidence="3" id="KW-0862">Zinc</keyword>
<accession>L8GTW5</accession>
<dbReference type="InterPro" id="IPR004181">
    <property type="entry name" value="Znf_MIZ"/>
</dbReference>
<dbReference type="Gene3D" id="3.30.40.10">
    <property type="entry name" value="Zinc/RING finger domain, C3HC4 (zinc finger)"/>
    <property type="match status" value="1"/>
</dbReference>
<dbReference type="Proteomes" id="UP000011083">
    <property type="component" value="Unassembled WGS sequence"/>
</dbReference>
<protein>
    <submittedName>
        <fullName evidence="7">MIZ/SPRING zinc finger domain containing protein</fullName>
    </submittedName>
</protein>
<gene>
    <name evidence="7" type="ORF">ACA1_164000</name>
</gene>
<organism evidence="7 8">
    <name type="scientific">Acanthamoeba castellanii (strain ATCC 30010 / Neff)</name>
    <dbReference type="NCBI Taxonomy" id="1257118"/>
    <lineage>
        <taxon>Eukaryota</taxon>
        <taxon>Amoebozoa</taxon>
        <taxon>Discosea</taxon>
        <taxon>Longamoebia</taxon>
        <taxon>Centramoebida</taxon>
        <taxon>Acanthamoebidae</taxon>
        <taxon>Acanthamoeba</taxon>
    </lineage>
</organism>
<dbReference type="STRING" id="1257118.L8GTW5"/>
<feature type="compositionally biased region" description="Acidic residues" evidence="5">
    <location>
        <begin position="532"/>
        <end position="543"/>
    </location>
</feature>
<keyword evidence="2 4" id="KW-0863">Zinc-finger</keyword>
<feature type="compositionally biased region" description="Polar residues" evidence="5">
    <location>
        <begin position="114"/>
        <end position="131"/>
    </location>
</feature>
<dbReference type="PANTHER" id="PTHR10782">
    <property type="entry name" value="ZINC FINGER MIZ DOMAIN-CONTAINING PROTEIN"/>
    <property type="match status" value="1"/>
</dbReference>
<dbReference type="InterPro" id="IPR023321">
    <property type="entry name" value="PINIT"/>
</dbReference>
<dbReference type="GO" id="GO:0016925">
    <property type="term" value="P:protein sumoylation"/>
    <property type="evidence" value="ECO:0007669"/>
    <property type="project" value="TreeGrafter"/>
</dbReference>
<dbReference type="EMBL" id="KB008026">
    <property type="protein sequence ID" value="ELR15551.1"/>
    <property type="molecule type" value="Genomic_DNA"/>
</dbReference>
<evidence type="ECO:0000256" key="1">
    <source>
        <dbReference type="ARBA" id="ARBA00022723"/>
    </source>
</evidence>
<dbReference type="VEuPathDB" id="AmoebaDB:ACA1_164000"/>
<feature type="region of interest" description="Disordered" evidence="5">
    <location>
        <begin position="446"/>
        <end position="610"/>
    </location>
</feature>
<dbReference type="GO" id="GO:0061665">
    <property type="term" value="F:SUMO ligase activity"/>
    <property type="evidence" value="ECO:0007669"/>
    <property type="project" value="TreeGrafter"/>
</dbReference>
<sequence length="610" mass="66881">MSATSSQGASSTAASTSYAAQLPASVRAILGDKDLDYLAAQLGSQHERLVTCLKSESNLAYFKVADLKLLISYLKGKLKKNIKISGNKCDLAQRIAEELFPSGGAGSDDGAGPTQTTLSGYGAMQSSSSYESAPPAKRPRTAPIPQPSVNYNAKLVIMPPNSTVNVNLYMHPPHSYPAVPHAPTRSPPQLYNEVTFQQQQNPFYRVLKQVSVLSFGPKGRTATDRSQQVRHVFNLDLPTLQELQNGNERKLGVHIRFFSTLKQSDIALGYDSNLRINGKPVDLTKNYKKIRSKHIQNPFITPCPAEVTGLVGQSNMLEFSNQKNISGVAVVQLIQEITAEEIIPSIARSSPEYKKPASIGDVEETKVLVSLRCPLGYCRIEYPARGLRCNHLQCFDVRFFLQFCHQQRLWHCPVCNGSIPFHELLIDEYFNSILNSMDSETMKAEIHPDGTFTKPDKSEKKQRLAGSKRKEVGVQEIDLDAEATNKQRDSAEGEASPAAGLGQELILRPVRLERNSDDEDDDERDGDRAGSLDDDDDYSEDEFRESSNGTTNIINTNTDDIRDARIESSSAPVFLIDDHPAPPPRSLGSSANGNGTGPSGGSQADTIVID</sequence>
<evidence type="ECO:0000256" key="5">
    <source>
        <dbReference type="SAM" id="MobiDB-lite"/>
    </source>
</evidence>
<feature type="region of interest" description="Disordered" evidence="5">
    <location>
        <begin position="102"/>
        <end position="144"/>
    </location>
</feature>
<keyword evidence="1" id="KW-0479">Metal-binding</keyword>
<evidence type="ECO:0000256" key="4">
    <source>
        <dbReference type="PROSITE-ProRule" id="PRU00452"/>
    </source>
</evidence>
<dbReference type="GeneID" id="14916181"/>
<name>L8GTW5_ACACF</name>
<dbReference type="PROSITE" id="PS51044">
    <property type="entry name" value="ZF_SP_RING"/>
    <property type="match status" value="1"/>
</dbReference>
<evidence type="ECO:0000313" key="7">
    <source>
        <dbReference type="EMBL" id="ELR15551.1"/>
    </source>
</evidence>
<dbReference type="CDD" id="cd16650">
    <property type="entry name" value="SP-RING_PIAS-like"/>
    <property type="match status" value="1"/>
</dbReference>
<dbReference type="Pfam" id="PF02891">
    <property type="entry name" value="zf-MIZ"/>
    <property type="match status" value="1"/>
</dbReference>
<reference evidence="7 8" key="1">
    <citation type="journal article" date="2013" name="Genome Biol.">
        <title>Genome of Acanthamoeba castellanii highlights extensive lateral gene transfer and early evolution of tyrosine kinase signaling.</title>
        <authorList>
            <person name="Clarke M."/>
            <person name="Lohan A.J."/>
            <person name="Liu B."/>
            <person name="Lagkouvardos I."/>
            <person name="Roy S."/>
            <person name="Zafar N."/>
            <person name="Bertelli C."/>
            <person name="Schilde C."/>
            <person name="Kianianmomeni A."/>
            <person name="Burglin T.R."/>
            <person name="Frech C."/>
            <person name="Turcotte B."/>
            <person name="Kopec K.O."/>
            <person name="Synnott J.M."/>
            <person name="Choo C."/>
            <person name="Paponov I."/>
            <person name="Finkler A."/>
            <person name="Soon Heng Tan C."/>
            <person name="Hutchins A.P."/>
            <person name="Weinmeier T."/>
            <person name="Rattei T."/>
            <person name="Chu J.S."/>
            <person name="Gimenez G."/>
            <person name="Irimia M."/>
            <person name="Rigden D.J."/>
            <person name="Fitzpatrick D.A."/>
            <person name="Lorenzo-Morales J."/>
            <person name="Bateman A."/>
            <person name="Chiu C.H."/>
            <person name="Tang P."/>
            <person name="Hegemann P."/>
            <person name="Fromm H."/>
            <person name="Raoult D."/>
            <person name="Greub G."/>
            <person name="Miranda-Saavedra D."/>
            <person name="Chen N."/>
            <person name="Nash P."/>
            <person name="Ginger M.L."/>
            <person name="Horn M."/>
            <person name="Schaap P."/>
            <person name="Caler L."/>
            <person name="Loftus B."/>
        </authorList>
    </citation>
    <scope>NUCLEOTIDE SEQUENCE [LARGE SCALE GENOMIC DNA]</scope>
    <source>
        <strain evidence="7 8">Neff</strain>
    </source>
</reference>
<dbReference type="OrthoDB" id="21045at2759"/>
<proteinExistence type="predicted"/>
<evidence type="ECO:0000256" key="2">
    <source>
        <dbReference type="ARBA" id="ARBA00022771"/>
    </source>
</evidence>
<feature type="compositionally biased region" description="Polar residues" evidence="5">
    <location>
        <begin position="601"/>
        <end position="610"/>
    </location>
</feature>
<evidence type="ECO:0000256" key="3">
    <source>
        <dbReference type="ARBA" id="ARBA00022833"/>
    </source>
</evidence>
<dbReference type="InterPro" id="IPR013083">
    <property type="entry name" value="Znf_RING/FYVE/PHD"/>
</dbReference>
<evidence type="ECO:0000259" key="6">
    <source>
        <dbReference type="PROSITE" id="PS51044"/>
    </source>
</evidence>
<feature type="compositionally biased region" description="Basic and acidic residues" evidence="5">
    <location>
        <begin position="446"/>
        <end position="473"/>
    </location>
</feature>
<dbReference type="AlphaFoldDB" id="L8GTW5"/>
<dbReference type="KEGG" id="acan:ACA1_164000"/>
<keyword evidence="8" id="KW-1185">Reference proteome</keyword>
<dbReference type="RefSeq" id="XP_004337564.1">
    <property type="nucleotide sequence ID" value="XM_004337516.1"/>
</dbReference>
<evidence type="ECO:0000313" key="8">
    <source>
        <dbReference type="Proteomes" id="UP000011083"/>
    </source>
</evidence>
<dbReference type="GO" id="GO:0000785">
    <property type="term" value="C:chromatin"/>
    <property type="evidence" value="ECO:0007669"/>
    <property type="project" value="TreeGrafter"/>
</dbReference>
<dbReference type="GO" id="GO:0008270">
    <property type="term" value="F:zinc ion binding"/>
    <property type="evidence" value="ECO:0007669"/>
    <property type="project" value="UniProtKB-KW"/>
</dbReference>
<dbReference type="PANTHER" id="PTHR10782:SF4">
    <property type="entry name" value="TONALLI, ISOFORM E"/>
    <property type="match status" value="1"/>
</dbReference>
<feature type="compositionally biased region" description="Low complexity" evidence="5">
    <location>
        <begin position="546"/>
        <end position="558"/>
    </location>
</feature>
<dbReference type="Pfam" id="PF14324">
    <property type="entry name" value="PINIT"/>
    <property type="match status" value="1"/>
</dbReference>
<feature type="domain" description="SP-RING-type" evidence="6">
    <location>
        <begin position="358"/>
        <end position="439"/>
    </location>
</feature>